<feature type="compositionally biased region" description="Basic and acidic residues" evidence="1">
    <location>
        <begin position="1"/>
        <end position="17"/>
    </location>
</feature>
<gene>
    <name evidence="2" type="ORF">PXEA_LOCUS11073</name>
</gene>
<organism evidence="2 3">
    <name type="scientific">Protopolystoma xenopodis</name>
    <dbReference type="NCBI Taxonomy" id="117903"/>
    <lineage>
        <taxon>Eukaryota</taxon>
        <taxon>Metazoa</taxon>
        <taxon>Spiralia</taxon>
        <taxon>Lophotrochozoa</taxon>
        <taxon>Platyhelminthes</taxon>
        <taxon>Monogenea</taxon>
        <taxon>Polyopisthocotylea</taxon>
        <taxon>Polystomatidea</taxon>
        <taxon>Polystomatidae</taxon>
        <taxon>Protopolystoma</taxon>
    </lineage>
</organism>
<evidence type="ECO:0000256" key="1">
    <source>
        <dbReference type="SAM" id="MobiDB-lite"/>
    </source>
</evidence>
<dbReference type="Proteomes" id="UP000784294">
    <property type="component" value="Unassembled WGS sequence"/>
</dbReference>
<sequence>MMDESLARFHPKPERISRGLRQPGSRIKAQRLQHNANNLPSSAEIDLEPLLHALSYQMKCNNRNPVTLHTYSYALLCM</sequence>
<protein>
    <submittedName>
        <fullName evidence="2">Uncharacterized protein</fullName>
    </submittedName>
</protein>
<name>A0A448WQI2_9PLAT</name>
<reference evidence="2" key="1">
    <citation type="submission" date="2018-11" db="EMBL/GenBank/DDBJ databases">
        <authorList>
            <consortium name="Pathogen Informatics"/>
        </authorList>
    </citation>
    <scope>NUCLEOTIDE SEQUENCE</scope>
</reference>
<accession>A0A448WQI2</accession>
<evidence type="ECO:0000313" key="3">
    <source>
        <dbReference type="Proteomes" id="UP000784294"/>
    </source>
</evidence>
<feature type="region of interest" description="Disordered" evidence="1">
    <location>
        <begin position="1"/>
        <end position="25"/>
    </location>
</feature>
<dbReference type="EMBL" id="CAAALY010033499">
    <property type="protein sequence ID" value="VEL17633.1"/>
    <property type="molecule type" value="Genomic_DNA"/>
</dbReference>
<proteinExistence type="predicted"/>
<dbReference type="AlphaFoldDB" id="A0A448WQI2"/>
<comment type="caution">
    <text evidence="2">The sequence shown here is derived from an EMBL/GenBank/DDBJ whole genome shotgun (WGS) entry which is preliminary data.</text>
</comment>
<evidence type="ECO:0000313" key="2">
    <source>
        <dbReference type="EMBL" id="VEL17633.1"/>
    </source>
</evidence>
<keyword evidence="3" id="KW-1185">Reference proteome</keyword>